<evidence type="ECO:0000313" key="11">
    <source>
        <dbReference type="Proteomes" id="UP000469523"/>
    </source>
</evidence>
<evidence type="ECO:0000256" key="5">
    <source>
        <dbReference type="ARBA" id="ARBA00023014"/>
    </source>
</evidence>
<dbReference type="SFLD" id="SFLDG01280">
    <property type="entry name" value="HydE/PylB-like"/>
    <property type="match status" value="1"/>
</dbReference>
<dbReference type="GO" id="GO:0046872">
    <property type="term" value="F:metal ion binding"/>
    <property type="evidence" value="ECO:0007669"/>
    <property type="project" value="UniProtKB-KW"/>
</dbReference>
<evidence type="ECO:0000259" key="9">
    <source>
        <dbReference type="PROSITE" id="PS51918"/>
    </source>
</evidence>
<keyword evidence="11" id="KW-1185">Reference proteome</keyword>
<evidence type="ECO:0000256" key="2">
    <source>
        <dbReference type="ARBA" id="ARBA00022691"/>
    </source>
</evidence>
<keyword evidence="3" id="KW-0479">Metal-binding</keyword>
<feature type="binding site" evidence="8">
    <location>
        <position position="162"/>
    </location>
    <ligand>
        <name>S-adenosyl-L-methionine</name>
        <dbReference type="ChEBI" id="CHEBI:59789"/>
    </ligand>
</feature>
<dbReference type="InterPro" id="IPR013785">
    <property type="entry name" value="Aldolase_TIM"/>
</dbReference>
<feature type="binding site" evidence="8">
    <location>
        <position position="181"/>
    </location>
    <ligand>
        <name>S-adenosyl-L-methionine</name>
        <dbReference type="ChEBI" id="CHEBI:59789"/>
    </ligand>
</feature>
<dbReference type="GO" id="GO:0016740">
    <property type="term" value="F:transferase activity"/>
    <property type="evidence" value="ECO:0007669"/>
    <property type="project" value="TreeGrafter"/>
</dbReference>
<evidence type="ECO:0000256" key="7">
    <source>
        <dbReference type="PIRSR" id="PIRSR004762-1"/>
    </source>
</evidence>
<dbReference type="InterPro" id="IPR024021">
    <property type="entry name" value="FeFe-hyd_HydE_rSAM"/>
</dbReference>
<feature type="binding site" evidence="8">
    <location>
        <position position="137"/>
    </location>
    <ligand>
        <name>(3R)-3-methyl-D-ornithine</name>
        <dbReference type="ChEBI" id="CHEBI:64642"/>
    </ligand>
</feature>
<dbReference type="SUPFAM" id="SSF102114">
    <property type="entry name" value="Radical SAM enzymes"/>
    <property type="match status" value="1"/>
</dbReference>
<dbReference type="InterPro" id="IPR006638">
    <property type="entry name" value="Elp3/MiaA/NifB-like_rSAM"/>
</dbReference>
<evidence type="ECO:0000256" key="3">
    <source>
        <dbReference type="ARBA" id="ARBA00022723"/>
    </source>
</evidence>
<name>A0A6N7XVQ4_9FIRM</name>
<keyword evidence="1 7" id="KW-0004">4Fe-4S</keyword>
<gene>
    <name evidence="10" type="primary">hydE</name>
    <name evidence="10" type="ORF">FYJ83_02770</name>
</gene>
<dbReference type="Proteomes" id="UP000469523">
    <property type="component" value="Unassembled WGS sequence"/>
</dbReference>
<dbReference type="NCBIfam" id="TIGR03956">
    <property type="entry name" value="rSAM_HydE"/>
    <property type="match status" value="1"/>
</dbReference>
<feature type="domain" description="Radical SAM core" evidence="9">
    <location>
        <begin position="48"/>
        <end position="269"/>
    </location>
</feature>
<proteinExistence type="predicted"/>
<evidence type="ECO:0000256" key="1">
    <source>
        <dbReference type="ARBA" id="ARBA00022485"/>
    </source>
</evidence>
<evidence type="ECO:0000256" key="6">
    <source>
        <dbReference type="ARBA" id="ARBA00034078"/>
    </source>
</evidence>
<keyword evidence="4 7" id="KW-0408">Iron</keyword>
<keyword evidence="5 7" id="KW-0411">Iron-sulfur</keyword>
<dbReference type="PIRSF" id="PIRSF004762">
    <property type="entry name" value="CHP00423"/>
    <property type="match status" value="1"/>
</dbReference>
<feature type="binding site" evidence="7">
    <location>
        <position position="66"/>
    </location>
    <ligand>
        <name>[4Fe-4S] cluster</name>
        <dbReference type="ChEBI" id="CHEBI:49883"/>
        <note>4Fe-4S-S-AdoMet</note>
    </ligand>
</feature>
<dbReference type="SFLD" id="SFLDG01060">
    <property type="entry name" value="BATS_domain_containing"/>
    <property type="match status" value="1"/>
</dbReference>
<dbReference type="SFLD" id="SFLDG01082">
    <property type="entry name" value="B12-binding_domain_containing"/>
    <property type="match status" value="1"/>
</dbReference>
<dbReference type="EMBL" id="VUNQ01000003">
    <property type="protein sequence ID" value="MSU00388.1"/>
    <property type="molecule type" value="Genomic_DNA"/>
</dbReference>
<dbReference type="InterPro" id="IPR058240">
    <property type="entry name" value="rSAM_sf"/>
</dbReference>
<dbReference type="SFLD" id="SFLDF00348">
    <property type="entry name" value="FeFe_hydrogenase_maturase_(Hyd"/>
    <property type="match status" value="1"/>
</dbReference>
<dbReference type="GO" id="GO:0044272">
    <property type="term" value="P:sulfur compound biosynthetic process"/>
    <property type="evidence" value="ECO:0007669"/>
    <property type="project" value="UniProtKB-ARBA"/>
</dbReference>
<feature type="binding site" evidence="7">
    <location>
        <position position="69"/>
    </location>
    <ligand>
        <name>[4Fe-4S] cluster</name>
        <dbReference type="ChEBI" id="CHEBI:49883"/>
        <note>4Fe-4S-S-AdoMet</note>
    </ligand>
</feature>
<evidence type="ECO:0000256" key="8">
    <source>
        <dbReference type="PIRSR" id="PIRSR004762-2"/>
    </source>
</evidence>
<dbReference type="AlphaFoldDB" id="A0A6N7XVQ4"/>
<comment type="cofactor">
    <cofactor evidence="7">
        <name>[4Fe-4S] cluster</name>
        <dbReference type="ChEBI" id="CHEBI:49883"/>
    </cofactor>
    <text evidence="7">Binds 1 [4Fe-4S] cluster. The cluster is coordinated with 3 cysteines and an exchangeable S-adenosyl-L-methionine.</text>
</comment>
<dbReference type="InterPro" id="IPR010722">
    <property type="entry name" value="BATS_dom"/>
</dbReference>
<keyword evidence="2 7" id="KW-0949">S-adenosyl-L-methionine</keyword>
<dbReference type="PANTHER" id="PTHR43726">
    <property type="entry name" value="3-METHYLORNITHINE SYNTHASE"/>
    <property type="match status" value="1"/>
</dbReference>
<accession>A0A6N7XVQ4</accession>
<dbReference type="InterPro" id="IPR034422">
    <property type="entry name" value="HydE/PylB-like"/>
</dbReference>
<dbReference type="GO" id="GO:0042364">
    <property type="term" value="P:water-soluble vitamin biosynthetic process"/>
    <property type="evidence" value="ECO:0007669"/>
    <property type="project" value="UniProtKB-ARBA"/>
</dbReference>
<dbReference type="CDD" id="cd01335">
    <property type="entry name" value="Radical_SAM"/>
    <property type="match status" value="1"/>
</dbReference>
<evidence type="ECO:0000256" key="4">
    <source>
        <dbReference type="ARBA" id="ARBA00023004"/>
    </source>
</evidence>
<comment type="cofactor">
    <cofactor evidence="6">
        <name>[2Fe-2S] cluster</name>
        <dbReference type="ChEBI" id="CHEBI:190135"/>
    </cofactor>
</comment>
<sequence length="350" mass="40127">MKNLIDKLYKNNYLDFDEIVYILNHIENQGKDYLIEKAHETRMKTYGNKVYMRGLIEFSNYCTKGCKYCGINSFNKNVERYRLSLEEIQECSELGYSLGYRTFVLQGGEDNYYSDDMIVEIIKEIKNKYKDVAVTLSLGEKPYESYEKYYNAGADRYLLRHETASKELFEKIHINTDYNNRIESLWNLKKIGYQVGAGFMVGIPTQTKEDLAKDLLFLKELDPEMVGIGPFIPHKDTIYKNQQGGTLEDTITMIALTRLFLPHGLLPATTALGTIDPLGREKGIKAGANVVMPNLSPTTVREKYSLYNGKICTGDEAAECRNCIEKRIVSSGFSIDMSRGDNIKWRQNND</sequence>
<dbReference type="PANTHER" id="PTHR43726:SF1">
    <property type="entry name" value="BIOTIN SYNTHASE"/>
    <property type="match status" value="1"/>
</dbReference>
<dbReference type="GO" id="GO:0051539">
    <property type="term" value="F:4 iron, 4 sulfur cluster binding"/>
    <property type="evidence" value="ECO:0007669"/>
    <property type="project" value="UniProtKB-KW"/>
</dbReference>
<dbReference type="SFLD" id="SFLDS00029">
    <property type="entry name" value="Radical_SAM"/>
    <property type="match status" value="1"/>
</dbReference>
<organism evidence="10 11">
    <name type="scientific">Tissierella pigra</name>
    <dbReference type="NCBI Taxonomy" id="2607614"/>
    <lineage>
        <taxon>Bacteria</taxon>
        <taxon>Bacillati</taxon>
        <taxon>Bacillota</taxon>
        <taxon>Tissierellia</taxon>
        <taxon>Tissierellales</taxon>
        <taxon>Tissierellaceae</taxon>
        <taxon>Tissierella</taxon>
    </lineage>
</organism>
<dbReference type="SMART" id="SM00876">
    <property type="entry name" value="BATS"/>
    <property type="match status" value="1"/>
</dbReference>
<protein>
    <submittedName>
        <fullName evidence="10">[FeFe] hydrogenase H-cluster radical SAM maturase HydE</fullName>
    </submittedName>
</protein>
<dbReference type="Gene3D" id="3.20.20.70">
    <property type="entry name" value="Aldolase class I"/>
    <property type="match status" value="1"/>
</dbReference>
<dbReference type="InterPro" id="IPR007197">
    <property type="entry name" value="rSAM"/>
</dbReference>
<dbReference type="SMART" id="SM00729">
    <property type="entry name" value="Elp3"/>
    <property type="match status" value="1"/>
</dbReference>
<dbReference type="PROSITE" id="PS51918">
    <property type="entry name" value="RADICAL_SAM"/>
    <property type="match status" value="1"/>
</dbReference>
<reference evidence="10 11" key="1">
    <citation type="submission" date="2019-09" db="EMBL/GenBank/DDBJ databases">
        <title>In-depth cultivation of the pig gut microbiome towards novel bacterial diversity and tailored functional studies.</title>
        <authorList>
            <person name="Wylensek D."/>
            <person name="Hitch T.C.A."/>
            <person name="Clavel T."/>
        </authorList>
    </citation>
    <scope>NUCLEOTIDE SEQUENCE [LARGE SCALE GENOMIC DNA]</scope>
    <source>
        <strain evidence="10 11">WCA3-693-APC-4?</strain>
    </source>
</reference>
<feature type="binding site" evidence="7">
    <location>
        <position position="62"/>
    </location>
    <ligand>
        <name>[4Fe-4S] cluster</name>
        <dbReference type="ChEBI" id="CHEBI:49883"/>
        <note>4Fe-4S-S-AdoMet</note>
    </ligand>
</feature>
<dbReference type="Pfam" id="PF04055">
    <property type="entry name" value="Radical_SAM"/>
    <property type="match status" value="1"/>
</dbReference>
<comment type="caution">
    <text evidence="10">The sequence shown here is derived from an EMBL/GenBank/DDBJ whole genome shotgun (WGS) entry which is preliminary data.</text>
</comment>
<evidence type="ECO:0000313" key="10">
    <source>
        <dbReference type="EMBL" id="MSU00388.1"/>
    </source>
</evidence>